<dbReference type="Pfam" id="PF07987">
    <property type="entry name" value="DUF1775"/>
    <property type="match status" value="1"/>
</dbReference>
<proteinExistence type="predicted"/>
<feature type="signal peptide" evidence="1">
    <location>
        <begin position="1"/>
        <end position="23"/>
    </location>
</feature>
<dbReference type="InterPro" id="IPR007410">
    <property type="entry name" value="LpqE-like"/>
</dbReference>
<gene>
    <name evidence="3" type="ORF">C7H73_03450</name>
</gene>
<name>A0A2P1NIC0_9BURK</name>
<organism evidence="3 4">
    <name type="scientific">Pulveribacter suum</name>
    <dbReference type="NCBI Taxonomy" id="2116657"/>
    <lineage>
        <taxon>Bacteria</taxon>
        <taxon>Pseudomonadati</taxon>
        <taxon>Pseudomonadota</taxon>
        <taxon>Betaproteobacteria</taxon>
        <taxon>Burkholderiales</taxon>
        <taxon>Comamonadaceae</taxon>
        <taxon>Pulveribacter</taxon>
    </lineage>
</organism>
<dbReference type="Pfam" id="PF04314">
    <property type="entry name" value="PCuAC"/>
    <property type="match status" value="1"/>
</dbReference>
<dbReference type="SUPFAM" id="SSF110087">
    <property type="entry name" value="DR1885-like metal-binding protein"/>
    <property type="match status" value="1"/>
</dbReference>
<sequence>MNRISLSLPLLACLCLAAPAAFSHVGLPAGGAPAGSSYDATFTVGHACEGAQATTALAVQLPAGFRITEAVPRAGWTLTAPPAGSQGGEVRWTAASAASALRGHDKGAFTVRGVLPATPGVLYLPVHQVCDVGEVRWDQVPAAGDGARLAQPAARLEVLAPGSAAVDVKDPWVRATVAGQGGTGAFMTLQAPAGARLVGVSTPVAGVAEVHEMKMEGGTMRMRAITALELPPGQSVPLAPGGYHVMLMDLKEPLAAGRSIPLTLRFEDAAGARSERTLQAEVRQAGAAKAAPAHHHH</sequence>
<feature type="domain" description="YncI copper-binding" evidence="2">
    <location>
        <begin position="24"/>
        <end position="158"/>
    </location>
</feature>
<protein>
    <recommendedName>
        <fullName evidence="2">YncI copper-binding domain-containing protein</fullName>
    </recommendedName>
</protein>
<feature type="chain" id="PRO_5015153839" description="YncI copper-binding domain-containing protein" evidence="1">
    <location>
        <begin position="24"/>
        <end position="297"/>
    </location>
</feature>
<dbReference type="InterPro" id="IPR012533">
    <property type="entry name" value="YcnI-copper_dom"/>
</dbReference>
<evidence type="ECO:0000256" key="1">
    <source>
        <dbReference type="SAM" id="SignalP"/>
    </source>
</evidence>
<dbReference type="PANTHER" id="PTHR36302">
    <property type="entry name" value="BLR7088 PROTEIN"/>
    <property type="match status" value="1"/>
</dbReference>
<keyword evidence="4" id="KW-1185">Reference proteome</keyword>
<dbReference type="Gene3D" id="2.60.40.1890">
    <property type="entry name" value="PCu(A)C copper chaperone"/>
    <property type="match status" value="1"/>
</dbReference>
<keyword evidence="1" id="KW-0732">Signal</keyword>
<dbReference type="Proteomes" id="UP000241829">
    <property type="component" value="Chromosome"/>
</dbReference>
<reference evidence="4" key="1">
    <citation type="submission" date="2018-03" db="EMBL/GenBank/DDBJ databases">
        <title>Genome sequencing of Melaminivora sp. strain SC2-7.</title>
        <authorList>
            <person name="Kim S.-J."/>
            <person name="Heo J."/>
            <person name="Ahn J.-H."/>
            <person name="Kwon S.-W."/>
        </authorList>
    </citation>
    <scope>NUCLEOTIDE SEQUENCE [LARGE SCALE GENOMIC DNA]</scope>
    <source>
        <strain evidence="4">SC2-7</strain>
    </source>
</reference>
<evidence type="ECO:0000313" key="3">
    <source>
        <dbReference type="EMBL" id="AVP56818.1"/>
    </source>
</evidence>
<dbReference type="Gene3D" id="2.60.40.2230">
    <property type="entry name" value="Uncharacterised protein YcnI-like PF07987, DUF1775"/>
    <property type="match status" value="1"/>
</dbReference>
<dbReference type="PANTHER" id="PTHR36302:SF1">
    <property type="entry name" value="COPPER CHAPERONE PCU(A)C"/>
    <property type="match status" value="1"/>
</dbReference>
<dbReference type="KEGG" id="melm:C7H73_03450"/>
<dbReference type="InterPro" id="IPR036182">
    <property type="entry name" value="PCuAC_sf"/>
</dbReference>
<dbReference type="EMBL" id="CP027792">
    <property type="protein sequence ID" value="AVP56818.1"/>
    <property type="molecule type" value="Genomic_DNA"/>
</dbReference>
<accession>A0A2P1NIC0</accession>
<evidence type="ECO:0000313" key="4">
    <source>
        <dbReference type="Proteomes" id="UP000241829"/>
    </source>
</evidence>
<dbReference type="RefSeq" id="WP_106845375.1">
    <property type="nucleotide sequence ID" value="NZ_CP027792.1"/>
</dbReference>
<dbReference type="OrthoDB" id="9796962at2"/>
<evidence type="ECO:0000259" key="2">
    <source>
        <dbReference type="Pfam" id="PF07987"/>
    </source>
</evidence>
<dbReference type="InterPro" id="IPR038507">
    <property type="entry name" value="YcnI-like_sf"/>
</dbReference>
<dbReference type="InterPro" id="IPR058248">
    <property type="entry name" value="Lxx211020-like"/>
</dbReference>
<dbReference type="AlphaFoldDB" id="A0A2P1NIC0"/>